<organism evidence="1 2">
    <name type="scientific">Tanacetum coccineum</name>
    <dbReference type="NCBI Taxonomy" id="301880"/>
    <lineage>
        <taxon>Eukaryota</taxon>
        <taxon>Viridiplantae</taxon>
        <taxon>Streptophyta</taxon>
        <taxon>Embryophyta</taxon>
        <taxon>Tracheophyta</taxon>
        <taxon>Spermatophyta</taxon>
        <taxon>Magnoliopsida</taxon>
        <taxon>eudicotyledons</taxon>
        <taxon>Gunneridae</taxon>
        <taxon>Pentapetalae</taxon>
        <taxon>asterids</taxon>
        <taxon>campanulids</taxon>
        <taxon>Asterales</taxon>
        <taxon>Asteraceae</taxon>
        <taxon>Asteroideae</taxon>
        <taxon>Anthemideae</taxon>
        <taxon>Anthemidinae</taxon>
        <taxon>Tanacetum</taxon>
    </lineage>
</organism>
<dbReference type="Proteomes" id="UP001151760">
    <property type="component" value="Unassembled WGS sequence"/>
</dbReference>
<name>A0ABQ5IQV7_9ASTR</name>
<accession>A0ABQ5IQV7</accession>
<keyword evidence="2" id="KW-1185">Reference proteome</keyword>
<evidence type="ECO:0000313" key="2">
    <source>
        <dbReference type="Proteomes" id="UP001151760"/>
    </source>
</evidence>
<reference evidence="1" key="2">
    <citation type="submission" date="2022-01" db="EMBL/GenBank/DDBJ databases">
        <authorList>
            <person name="Yamashiro T."/>
            <person name="Shiraishi A."/>
            <person name="Satake H."/>
            <person name="Nakayama K."/>
        </authorList>
    </citation>
    <scope>NUCLEOTIDE SEQUENCE</scope>
</reference>
<proteinExistence type="predicted"/>
<protein>
    <submittedName>
        <fullName evidence="1">Uncharacterized protein</fullName>
    </submittedName>
</protein>
<comment type="caution">
    <text evidence="1">The sequence shown here is derived from an EMBL/GenBank/DDBJ whole genome shotgun (WGS) entry which is preliminary data.</text>
</comment>
<reference evidence="1" key="1">
    <citation type="journal article" date="2022" name="Int. J. Mol. Sci.">
        <title>Draft Genome of Tanacetum Coccineum: Genomic Comparison of Closely Related Tanacetum-Family Plants.</title>
        <authorList>
            <person name="Yamashiro T."/>
            <person name="Shiraishi A."/>
            <person name="Nakayama K."/>
            <person name="Satake H."/>
        </authorList>
    </citation>
    <scope>NUCLEOTIDE SEQUENCE</scope>
</reference>
<sequence length="190" mass="21447">MNSENQQISDPSETHLIEDIDINGYLLGCDDDEVNHDNIIGRYKGGYASIGIDETNSENGVSALALWYVQANLTKAIEQARDALFEIKRLNSLLVEFLEDHMIRKKPTEIENAYKDARVGISQVDMMPQISVRDPVVLTILKGRPRNATRVKPPIEVKQKKTVTCSYWKESGHNITGCKKKKTASMQEKK</sequence>
<gene>
    <name evidence="1" type="ORF">Tco_1112955</name>
</gene>
<evidence type="ECO:0000313" key="1">
    <source>
        <dbReference type="EMBL" id="GJU02617.1"/>
    </source>
</evidence>
<dbReference type="EMBL" id="BQNB010021078">
    <property type="protein sequence ID" value="GJU02617.1"/>
    <property type="molecule type" value="Genomic_DNA"/>
</dbReference>